<accession>A0AA96RGE4</accession>
<dbReference type="EMBL" id="CP130318">
    <property type="protein sequence ID" value="WNQ12446.1"/>
    <property type="molecule type" value="Genomic_DNA"/>
</dbReference>
<keyword evidence="2" id="KW-0732">Signal</keyword>
<evidence type="ECO:0000313" key="4">
    <source>
        <dbReference type="Proteomes" id="UP001305702"/>
    </source>
</evidence>
<feature type="chain" id="PRO_5041644012" evidence="2">
    <location>
        <begin position="29"/>
        <end position="358"/>
    </location>
</feature>
<evidence type="ECO:0000313" key="3">
    <source>
        <dbReference type="EMBL" id="WNQ12446.1"/>
    </source>
</evidence>
<organism evidence="3 4">
    <name type="scientific">Paenibacillus aurantius</name>
    <dbReference type="NCBI Taxonomy" id="2918900"/>
    <lineage>
        <taxon>Bacteria</taxon>
        <taxon>Bacillati</taxon>
        <taxon>Bacillota</taxon>
        <taxon>Bacilli</taxon>
        <taxon>Bacillales</taxon>
        <taxon>Paenibacillaceae</taxon>
        <taxon>Paenibacillus</taxon>
    </lineage>
</organism>
<name>A0AA96RGE4_9BACL</name>
<dbReference type="InterPro" id="IPR032809">
    <property type="entry name" value="Put_HupE_UreJ"/>
</dbReference>
<feature type="signal peptide" evidence="2">
    <location>
        <begin position="1"/>
        <end position="28"/>
    </location>
</feature>
<feature type="transmembrane region" description="Helical" evidence="1">
    <location>
        <begin position="330"/>
        <end position="351"/>
    </location>
</feature>
<proteinExistence type="predicted"/>
<dbReference type="PROSITE" id="PS00018">
    <property type="entry name" value="EF_HAND_1"/>
    <property type="match status" value="1"/>
</dbReference>
<keyword evidence="1" id="KW-0812">Transmembrane</keyword>
<feature type="transmembrane region" description="Helical" evidence="1">
    <location>
        <begin position="213"/>
        <end position="236"/>
    </location>
</feature>
<feature type="transmembrane region" description="Helical" evidence="1">
    <location>
        <begin position="299"/>
        <end position="323"/>
    </location>
</feature>
<protein>
    <submittedName>
        <fullName evidence="3">HupE/UreJ family protein</fullName>
    </submittedName>
</protein>
<keyword evidence="1" id="KW-0472">Membrane</keyword>
<dbReference type="RefSeq" id="WP_315606223.1">
    <property type="nucleotide sequence ID" value="NZ_CP130318.1"/>
</dbReference>
<feature type="transmembrane region" description="Helical" evidence="1">
    <location>
        <begin position="268"/>
        <end position="287"/>
    </location>
</feature>
<evidence type="ECO:0000256" key="1">
    <source>
        <dbReference type="SAM" id="Phobius"/>
    </source>
</evidence>
<dbReference type="Proteomes" id="UP001305702">
    <property type="component" value="Chromosome"/>
</dbReference>
<reference evidence="3 4" key="1">
    <citation type="submission" date="2022-02" db="EMBL/GenBank/DDBJ databases">
        <title>Paenibacillus sp. MBLB1776 Whole Genome Shotgun Sequencing.</title>
        <authorList>
            <person name="Hwang C.Y."/>
            <person name="Cho E.-S."/>
            <person name="Seo M.-J."/>
        </authorList>
    </citation>
    <scope>NUCLEOTIDE SEQUENCE [LARGE SCALE GENOMIC DNA]</scope>
    <source>
        <strain evidence="3 4">MBLB1776</strain>
    </source>
</reference>
<dbReference type="AlphaFoldDB" id="A0AA96RGE4"/>
<feature type="transmembrane region" description="Helical" evidence="1">
    <location>
        <begin position="242"/>
        <end position="261"/>
    </location>
</feature>
<sequence length="358" mass="39498">MKKAGWGVTAFLLFLLWSGAVPSASAHAGNTGFSTLKVEDHSIRYDLFLTEMSLLPYDSSQDGKVTKEELESGHIGDYLSSRLSLSNEGVPMTFRLEEIEEENKDVIPGFTFHLVYRSGSAVTSLLVQYELLFDDYDREHVNQLVLLDGPDFADQTIFNAGNRSYLYISEEDRGMLPMLGQYFIQGIRHISSGYDHLLFLLVLLLAATRLKEAAAIVTTFTAAHSLTLILVAARIIVLPSRWIEAVIALSIAYVALENAFARRTVPRLPLVFLFGLVHGLGFAGALAELGLPERNLVATLLSFNLGVEAGQLALVLAVFPILLRTRSRDWYPAASLILSLSAAGLALYWMIERTGWLG</sequence>
<keyword evidence="1" id="KW-1133">Transmembrane helix</keyword>
<keyword evidence="4" id="KW-1185">Reference proteome</keyword>
<dbReference type="Pfam" id="PF13795">
    <property type="entry name" value="HupE_UreJ_2"/>
    <property type="match status" value="1"/>
</dbReference>
<gene>
    <name evidence="3" type="ORF">MJA45_05180</name>
</gene>
<dbReference type="KEGG" id="paun:MJA45_05180"/>
<evidence type="ECO:0000256" key="2">
    <source>
        <dbReference type="SAM" id="SignalP"/>
    </source>
</evidence>
<dbReference type="InterPro" id="IPR018247">
    <property type="entry name" value="EF_Hand_1_Ca_BS"/>
</dbReference>